<dbReference type="PANTHER" id="PTHR42711:SF19">
    <property type="entry name" value="DOXORUBICIN RESISTANCE ATP-BINDING PROTEIN DRRA"/>
    <property type="match status" value="1"/>
</dbReference>
<dbReference type="SMART" id="SM00382">
    <property type="entry name" value="AAA"/>
    <property type="match status" value="1"/>
</dbReference>
<dbReference type="InterPro" id="IPR003593">
    <property type="entry name" value="AAA+_ATPase"/>
</dbReference>
<evidence type="ECO:0000256" key="1">
    <source>
        <dbReference type="ARBA" id="ARBA00004413"/>
    </source>
</evidence>
<dbReference type="GO" id="GO:0005524">
    <property type="term" value="F:ATP binding"/>
    <property type="evidence" value="ECO:0007669"/>
    <property type="project" value="UniProtKB-KW"/>
</dbReference>
<comment type="caution">
    <text evidence="11">The sequence shown here is derived from an EMBL/GenBank/DDBJ whole genome shotgun (WGS) entry which is preliminary data.</text>
</comment>
<evidence type="ECO:0000256" key="6">
    <source>
        <dbReference type="ARBA" id="ARBA00022967"/>
    </source>
</evidence>
<name>A0ABR7LXD3_9ACTN</name>
<evidence type="ECO:0000256" key="4">
    <source>
        <dbReference type="ARBA" id="ARBA00022741"/>
    </source>
</evidence>
<evidence type="ECO:0000256" key="5">
    <source>
        <dbReference type="ARBA" id="ARBA00022840"/>
    </source>
</evidence>
<evidence type="ECO:0000259" key="10">
    <source>
        <dbReference type="PROSITE" id="PS50893"/>
    </source>
</evidence>
<keyword evidence="8" id="KW-0046">Antibiotic resistance</keyword>
<dbReference type="Proteomes" id="UP000805614">
    <property type="component" value="Unassembled WGS sequence"/>
</dbReference>
<sequence>MSRETSGLAIETSGLVKTFGKTQAVAGVDLTVRAGTVYGLLGPNGAGKTTVVRMLATLLRPDAGEARVFGRDVVRDADAVRGRVSLTGQYASVDEDLTGTENLVLLARLLGHTKPAARERAAALLEAFGLTDAADRQIKKYSGGMRRRIDIAASILNTPDLLFLDEPTTGLDPRSRNQVWEIIRLVVAHGTTVLLTTQYLDEADRLAGRIAVIDHGKVIAEGTPGELKSSVGAGSVHVRLRDAERRAEAEQVLTRTLGRALAAPVQLEADPVALTARVSGDETDRAAAEQASHALAELARHGITVDDFSLGQPSLDEVFLALTDRTTDPHTAAETLEPAATDKETVA</sequence>
<dbReference type="InterPro" id="IPR003439">
    <property type="entry name" value="ABC_transporter-like_ATP-bd"/>
</dbReference>
<protein>
    <submittedName>
        <fullName evidence="11">ATP-binding cassette domain-containing protein</fullName>
    </submittedName>
</protein>
<dbReference type="InterPro" id="IPR027417">
    <property type="entry name" value="P-loop_NTPase"/>
</dbReference>
<keyword evidence="4" id="KW-0547">Nucleotide-binding</keyword>
<evidence type="ECO:0000256" key="3">
    <source>
        <dbReference type="ARBA" id="ARBA00022475"/>
    </source>
</evidence>
<evidence type="ECO:0000313" key="11">
    <source>
        <dbReference type="EMBL" id="MBC6469520.1"/>
    </source>
</evidence>
<dbReference type="SUPFAM" id="SSF52540">
    <property type="entry name" value="P-loop containing nucleoside triphosphate hydrolases"/>
    <property type="match status" value="1"/>
</dbReference>
<organism evidence="11 12">
    <name type="scientific">Actinomadura alba</name>
    <dbReference type="NCBI Taxonomy" id="406431"/>
    <lineage>
        <taxon>Bacteria</taxon>
        <taxon>Bacillati</taxon>
        <taxon>Actinomycetota</taxon>
        <taxon>Actinomycetes</taxon>
        <taxon>Streptosporangiales</taxon>
        <taxon>Thermomonosporaceae</taxon>
        <taxon>Actinomadura</taxon>
    </lineage>
</organism>
<dbReference type="PROSITE" id="PS50893">
    <property type="entry name" value="ABC_TRANSPORTER_2"/>
    <property type="match status" value="1"/>
</dbReference>
<dbReference type="RefSeq" id="WP_187246569.1">
    <property type="nucleotide sequence ID" value="NZ_BAAAOK010000025.1"/>
</dbReference>
<dbReference type="Pfam" id="PF00005">
    <property type="entry name" value="ABC_tran"/>
    <property type="match status" value="1"/>
</dbReference>
<feature type="domain" description="ABC transporter" evidence="10">
    <location>
        <begin position="10"/>
        <end position="240"/>
    </location>
</feature>
<keyword evidence="6" id="KW-1278">Translocase</keyword>
<evidence type="ECO:0000256" key="8">
    <source>
        <dbReference type="ARBA" id="ARBA00023251"/>
    </source>
</evidence>
<dbReference type="Gene3D" id="3.40.50.300">
    <property type="entry name" value="P-loop containing nucleotide triphosphate hydrolases"/>
    <property type="match status" value="1"/>
</dbReference>
<evidence type="ECO:0000256" key="7">
    <source>
        <dbReference type="ARBA" id="ARBA00023136"/>
    </source>
</evidence>
<accession>A0ABR7LXD3</accession>
<dbReference type="InterPro" id="IPR017871">
    <property type="entry name" value="ABC_transporter-like_CS"/>
</dbReference>
<dbReference type="NCBIfam" id="TIGR01188">
    <property type="entry name" value="drrA"/>
    <property type="match status" value="1"/>
</dbReference>
<keyword evidence="3" id="KW-1003">Cell membrane</keyword>
<evidence type="ECO:0000313" key="12">
    <source>
        <dbReference type="Proteomes" id="UP000805614"/>
    </source>
</evidence>
<dbReference type="PROSITE" id="PS00211">
    <property type="entry name" value="ABC_TRANSPORTER_1"/>
    <property type="match status" value="1"/>
</dbReference>
<evidence type="ECO:0000256" key="9">
    <source>
        <dbReference type="ARBA" id="ARBA00049985"/>
    </source>
</evidence>
<dbReference type="InterPro" id="IPR005894">
    <property type="entry name" value="DrrA"/>
</dbReference>
<keyword evidence="2" id="KW-0813">Transport</keyword>
<reference evidence="11 12" key="1">
    <citation type="submission" date="2020-06" db="EMBL/GenBank/DDBJ databases">
        <title>Actinomadura xiongansis sp. nov., isolated from soil of Baiyangdian.</title>
        <authorList>
            <person name="Zhang X."/>
        </authorList>
    </citation>
    <scope>NUCLEOTIDE SEQUENCE [LARGE SCALE GENOMIC DNA]</scope>
    <source>
        <strain evidence="11 12">HBUM206468</strain>
    </source>
</reference>
<keyword evidence="5 11" id="KW-0067">ATP-binding</keyword>
<keyword evidence="12" id="KW-1185">Reference proteome</keyword>
<comment type="similarity">
    <text evidence="9">Belongs to the ABC transporter superfamily. Drug exporter-1 (DrugE1) (TC 3.A.1.105) family.</text>
</comment>
<evidence type="ECO:0000256" key="2">
    <source>
        <dbReference type="ARBA" id="ARBA00022448"/>
    </source>
</evidence>
<dbReference type="InterPro" id="IPR050763">
    <property type="entry name" value="ABC_transporter_ATP-binding"/>
</dbReference>
<dbReference type="PANTHER" id="PTHR42711">
    <property type="entry name" value="ABC TRANSPORTER ATP-BINDING PROTEIN"/>
    <property type="match status" value="1"/>
</dbReference>
<gene>
    <name evidence="11" type="ORF">HKK74_29105</name>
</gene>
<keyword evidence="7" id="KW-0472">Membrane</keyword>
<comment type="subcellular location">
    <subcellularLocation>
        <location evidence="1">Cell membrane</location>
        <topology evidence="1">Peripheral membrane protein</topology>
        <orientation evidence="1">Cytoplasmic side</orientation>
    </subcellularLocation>
</comment>
<dbReference type="EMBL" id="JABVEC010000028">
    <property type="protein sequence ID" value="MBC6469520.1"/>
    <property type="molecule type" value="Genomic_DNA"/>
</dbReference>
<proteinExistence type="inferred from homology"/>